<accession>A0A8S1JYU1</accession>
<dbReference type="AlphaFoldDB" id="A0A8S1JYU1"/>
<keyword evidence="1" id="KW-0472">Membrane</keyword>
<sequence length="730" mass="86243">MENKPIKIFGMSINILISTFLALTECYINKISDSIIMDIVLIICGTFFSWIFITQKLGWKQGDISPFFFWTLAIKRIILVGIYRSEFIYFLFGFLHGIYSSKLEIKDKKRYYLKAKTTFQVLLTMVLIIFNFLTNTIQHQIVLIIFYIILFFLIGIYENIEIYTNDLKQEDCIIDQRNTQAELKKCQTIIQQYQSTTSLWEQFNNLTDDWICQIEITNCTFHHCWEIKGQSFVLQRFLKENKANIRQFFNNLYIFGESQNLSQSVIDENNTFLNWLEKNYLQLNSNNGQNFQKQKLFQDGSDSHQQQFYEDQQSIISPQNDGRFMFQKDQILDHPAFSATPLNMELKESTQKTLLQCQLCLNQIKLNLSLTIFLVDDDRCTEKKQQTIIIHMKNLQKNEILEQQRLIFYKFVRRMANQSGQMLKQVILMKKSMQFQLTQFDKIKSVSFCDDNTFGKQEFKQVHQNIPNESQRQNTNQKITASLSHNHDSLDENFQKLSICYFQKLQENLKYLEKLNFDLIIMKQNNFNFFEIYSIPSLDIEQFNILTSINIVKEIFQQNPFLSQHNIIISQEINNEDQLIIQSDKRKIKQILINIINNSIEKFENSQTQQNQSIQQSDLKPQNIITIKTQCDIDKIIIEISDNFGGVDQEQLNNRLNDCKFGLSTCKKILRYLAYDPKKPLEIINYEKSSTGVKGTIVKFILPKLRDNFQLFEESKQSDSLTISIIREKF</sequence>
<name>A0A8S1JYU1_9CILI</name>
<protein>
    <submittedName>
        <fullName evidence="2">Uncharacterized protein</fullName>
    </submittedName>
</protein>
<evidence type="ECO:0000313" key="2">
    <source>
        <dbReference type="EMBL" id="CAD8047425.1"/>
    </source>
</evidence>
<feature type="transmembrane region" description="Helical" evidence="1">
    <location>
        <begin position="35"/>
        <end position="53"/>
    </location>
</feature>
<proteinExistence type="predicted"/>
<feature type="transmembrane region" description="Helical" evidence="1">
    <location>
        <begin position="6"/>
        <end position="23"/>
    </location>
</feature>
<dbReference type="Proteomes" id="UP000692954">
    <property type="component" value="Unassembled WGS sequence"/>
</dbReference>
<organism evidence="2 3">
    <name type="scientific">Paramecium sonneborni</name>
    <dbReference type="NCBI Taxonomy" id="65129"/>
    <lineage>
        <taxon>Eukaryota</taxon>
        <taxon>Sar</taxon>
        <taxon>Alveolata</taxon>
        <taxon>Ciliophora</taxon>
        <taxon>Intramacronucleata</taxon>
        <taxon>Oligohymenophorea</taxon>
        <taxon>Peniculida</taxon>
        <taxon>Parameciidae</taxon>
        <taxon>Paramecium</taxon>
    </lineage>
</organism>
<keyword evidence="1" id="KW-1133">Transmembrane helix</keyword>
<comment type="caution">
    <text evidence="2">The sequence shown here is derived from an EMBL/GenBank/DDBJ whole genome shotgun (WGS) entry which is preliminary data.</text>
</comment>
<evidence type="ECO:0000256" key="1">
    <source>
        <dbReference type="SAM" id="Phobius"/>
    </source>
</evidence>
<keyword evidence="1" id="KW-0812">Transmembrane</keyword>
<gene>
    <name evidence="2" type="ORF">PSON_ATCC_30995.1.T0020386</name>
</gene>
<dbReference type="OrthoDB" id="306219at2759"/>
<keyword evidence="3" id="KW-1185">Reference proteome</keyword>
<dbReference type="EMBL" id="CAJJDN010000002">
    <property type="protein sequence ID" value="CAD8047425.1"/>
    <property type="molecule type" value="Genomic_DNA"/>
</dbReference>
<feature type="transmembrane region" description="Helical" evidence="1">
    <location>
        <begin position="73"/>
        <end position="99"/>
    </location>
</feature>
<reference evidence="2" key="1">
    <citation type="submission" date="2021-01" db="EMBL/GenBank/DDBJ databases">
        <authorList>
            <consortium name="Genoscope - CEA"/>
            <person name="William W."/>
        </authorList>
    </citation>
    <scope>NUCLEOTIDE SEQUENCE</scope>
</reference>
<feature type="transmembrane region" description="Helical" evidence="1">
    <location>
        <begin position="139"/>
        <end position="157"/>
    </location>
</feature>
<feature type="transmembrane region" description="Helical" evidence="1">
    <location>
        <begin position="111"/>
        <end position="133"/>
    </location>
</feature>
<evidence type="ECO:0000313" key="3">
    <source>
        <dbReference type="Proteomes" id="UP000692954"/>
    </source>
</evidence>